<reference evidence="2" key="1">
    <citation type="submission" date="2019-03" db="EMBL/GenBank/DDBJ databases">
        <title>Lake Tanganyika Metagenome-Assembled Genomes (MAGs).</title>
        <authorList>
            <person name="Tran P."/>
        </authorList>
    </citation>
    <scope>NUCLEOTIDE SEQUENCE</scope>
    <source>
        <strain evidence="2">K_DeepCast_150m_m2_040</strain>
    </source>
</reference>
<evidence type="ECO:0000259" key="1">
    <source>
        <dbReference type="Pfam" id="PF02464"/>
    </source>
</evidence>
<sequence length="164" mass="17394">MSIPRATRVERLVGRLLKKTGLTLSVAESCTGGLIGDRLTDVPGSSEYFVGGVIAYSNEVKTRVLGVREPTLTKWGAVSEPTVREMAAGVRRKFATQVGVAVSGIAGPGGGTGAKPVGLVYICVTTAERVMVERHLFRGGRRSVKEQSAEAALWLCHRVLGEIS</sequence>
<name>A0A938BNY0_UNCW3</name>
<dbReference type="Gene3D" id="3.90.950.20">
    <property type="entry name" value="CinA-like"/>
    <property type="match status" value="1"/>
</dbReference>
<dbReference type="SUPFAM" id="SSF142433">
    <property type="entry name" value="CinA-like"/>
    <property type="match status" value="1"/>
</dbReference>
<accession>A0A938BNY0</accession>
<dbReference type="Proteomes" id="UP000779900">
    <property type="component" value="Unassembled WGS sequence"/>
</dbReference>
<dbReference type="InterPro" id="IPR008136">
    <property type="entry name" value="CinA_C"/>
</dbReference>
<dbReference type="AlphaFoldDB" id="A0A938BNY0"/>
<comment type="caution">
    <text evidence="2">The sequence shown here is derived from an EMBL/GenBank/DDBJ whole genome shotgun (WGS) entry which is preliminary data.</text>
</comment>
<feature type="domain" description="CinA C-terminal" evidence="1">
    <location>
        <begin position="8"/>
        <end position="159"/>
    </location>
</feature>
<proteinExistence type="predicted"/>
<dbReference type="InterPro" id="IPR036653">
    <property type="entry name" value="CinA-like_C"/>
</dbReference>
<dbReference type="EMBL" id="VGIR01000007">
    <property type="protein sequence ID" value="MBM3330611.1"/>
    <property type="molecule type" value="Genomic_DNA"/>
</dbReference>
<dbReference type="NCBIfam" id="TIGR00199">
    <property type="entry name" value="PncC_domain"/>
    <property type="match status" value="1"/>
</dbReference>
<protein>
    <submittedName>
        <fullName evidence="2">CinA family protein</fullName>
    </submittedName>
</protein>
<organism evidence="2 3">
    <name type="scientific">candidate division WOR-3 bacterium</name>
    <dbReference type="NCBI Taxonomy" id="2052148"/>
    <lineage>
        <taxon>Bacteria</taxon>
        <taxon>Bacteria division WOR-3</taxon>
    </lineage>
</organism>
<evidence type="ECO:0000313" key="3">
    <source>
        <dbReference type="Proteomes" id="UP000779900"/>
    </source>
</evidence>
<dbReference type="Pfam" id="PF02464">
    <property type="entry name" value="CinA"/>
    <property type="match status" value="1"/>
</dbReference>
<evidence type="ECO:0000313" key="2">
    <source>
        <dbReference type="EMBL" id="MBM3330611.1"/>
    </source>
</evidence>
<gene>
    <name evidence="2" type="ORF">FJY68_02010</name>
</gene>